<dbReference type="Pfam" id="PF21806">
    <property type="entry name" value="DUF6879"/>
    <property type="match status" value="1"/>
</dbReference>
<organism evidence="2 3">
    <name type="scientific">Kitasatospora setae (strain ATCC 33774 / DSM 43861 / JCM 3304 / KCC A-0304 / NBRC 14216 / KM-6054)</name>
    <name type="common">Streptomyces setae</name>
    <dbReference type="NCBI Taxonomy" id="452652"/>
    <lineage>
        <taxon>Bacteria</taxon>
        <taxon>Bacillati</taxon>
        <taxon>Actinomycetota</taxon>
        <taxon>Actinomycetes</taxon>
        <taxon>Kitasatosporales</taxon>
        <taxon>Streptomycetaceae</taxon>
        <taxon>Kitasatospora</taxon>
    </lineage>
</organism>
<evidence type="ECO:0000259" key="1">
    <source>
        <dbReference type="Pfam" id="PF21806"/>
    </source>
</evidence>
<dbReference type="EMBL" id="AP010968">
    <property type="protein sequence ID" value="BAJ30094.1"/>
    <property type="molecule type" value="Genomic_DNA"/>
</dbReference>
<keyword evidence="3" id="KW-1185">Reference proteome</keyword>
<proteinExistence type="predicted"/>
<dbReference type="Proteomes" id="UP000007076">
    <property type="component" value="Chromosome"/>
</dbReference>
<evidence type="ECO:0000313" key="2">
    <source>
        <dbReference type="EMBL" id="BAJ30094.1"/>
    </source>
</evidence>
<dbReference type="eggNOG" id="ENOG5032UPC">
    <property type="taxonomic scope" value="Bacteria"/>
</dbReference>
<evidence type="ECO:0000313" key="3">
    <source>
        <dbReference type="Proteomes" id="UP000007076"/>
    </source>
</evidence>
<feature type="domain" description="DUF6879" evidence="1">
    <location>
        <begin position="7"/>
        <end position="173"/>
    </location>
</feature>
<gene>
    <name evidence="2" type="ordered locus">KSE_43100</name>
</gene>
<accession>E4NF14</accession>
<dbReference type="STRING" id="452652.KSE_43100"/>
<dbReference type="RefSeq" id="WP_014137394.1">
    <property type="nucleotide sequence ID" value="NC_016109.1"/>
</dbReference>
<reference evidence="2 3" key="1">
    <citation type="journal article" date="2010" name="DNA Res.">
        <title>Genome sequence of Kitasatospora setae NBRC 14216T: an evolutionary snapshot of the family Streptomycetaceae.</title>
        <authorList>
            <person name="Ichikawa N."/>
            <person name="Oguchi A."/>
            <person name="Ikeda H."/>
            <person name="Ishikawa J."/>
            <person name="Kitani S."/>
            <person name="Watanabe Y."/>
            <person name="Nakamura S."/>
            <person name="Katano Y."/>
            <person name="Kishi E."/>
            <person name="Sasagawa M."/>
            <person name="Ankai A."/>
            <person name="Fukui S."/>
            <person name="Hashimoto Y."/>
            <person name="Kamata S."/>
            <person name="Otoguro M."/>
            <person name="Tanikawa S."/>
            <person name="Nihira T."/>
            <person name="Horinouchi S."/>
            <person name="Ohnishi Y."/>
            <person name="Hayakawa M."/>
            <person name="Kuzuyama T."/>
            <person name="Arisawa A."/>
            <person name="Nomoto F."/>
            <person name="Miura H."/>
            <person name="Takahashi Y."/>
            <person name="Fujita N."/>
        </authorList>
    </citation>
    <scope>NUCLEOTIDE SEQUENCE [LARGE SCALE GENOMIC DNA]</scope>
    <source>
        <strain evidence="3">ATCC 33774 / DSM 43861 / JCM 3304 / KCC A-0304 / NBRC 14216 / KM-6054</strain>
    </source>
</reference>
<dbReference type="AlphaFoldDB" id="E4NF14"/>
<dbReference type="HOGENOM" id="CLU_097170_1_0_11"/>
<dbReference type="InterPro" id="IPR049244">
    <property type="entry name" value="DUF6879"/>
</dbReference>
<protein>
    <recommendedName>
        <fullName evidence="1">DUF6879 domain-containing protein</fullName>
    </recommendedName>
</protein>
<name>E4NF14_KITSK</name>
<dbReference type="KEGG" id="ksk:KSE_43100"/>
<sequence length="174" mass="19590">MPQSEPDFFELLKEARHSAVHLEMRDAYGVGDESEDFDRWVTSGKRDSDPTSPYWAPWVSVISETVARGVKVRRARIVSEPVTDYIRWEHAGTVVNIAAGEEIRWLPRRLASGIALPGNDFWLFDEKIVLFNHFTGNGDWAGQELSAVPDVAQLCASAFTAVWDSGIPHDEYKV</sequence>